<gene>
    <name evidence="5" type="ORF">ThesuDRAFT_00226</name>
</gene>
<dbReference type="Proteomes" id="UP000005710">
    <property type="component" value="Unassembled WGS sequence"/>
</dbReference>
<comment type="caution">
    <text evidence="5">The sequence shown here is derived from an EMBL/GenBank/DDBJ whole genome shotgun (WGS) entry which is preliminary data.</text>
</comment>
<dbReference type="GO" id="GO:0004222">
    <property type="term" value="F:metalloendopeptidase activity"/>
    <property type="evidence" value="ECO:0007669"/>
    <property type="project" value="InterPro"/>
</dbReference>
<evidence type="ECO:0000313" key="6">
    <source>
        <dbReference type="Proteomes" id="UP000005710"/>
    </source>
</evidence>
<dbReference type="Pfam" id="PF05193">
    <property type="entry name" value="Peptidase_M16_C"/>
    <property type="match status" value="1"/>
</dbReference>
<name>K6PL99_9FIRM</name>
<dbReference type="eggNOG" id="COG0612">
    <property type="taxonomic scope" value="Bacteria"/>
</dbReference>
<dbReference type="SUPFAM" id="SSF63411">
    <property type="entry name" value="LuxS/MPP-like metallohydrolase"/>
    <property type="match status" value="2"/>
</dbReference>
<sequence>MNGGHGVPAAAAWTGTPYRITTLPSGLRVVTETVPGVRSVTLGIWFRTGSRFEPEEQAGIAHLLEHMAFKGTESRSARELAEAVDRVGGQMNAYTSKEDTSFYIKVLDEHFGLGMEILADMLLHSRLDGEELEKEKRVILEEIKMYEDDPEDVVHDLAVRTLWPGHPLGRPVIGFESTVGAVDREALVDFWRRHYEPGRTVIAAAGHISHQQVLEEVQRWFGSWARTGERARQTPPVPQAAEAWRQKPVEQVHLCVVAPAAAYGSDEIYPEMVLSSILGGASSSRLFQVIREDHGLAYSVYTYHVSYSDAGVFGLYAATSPDTAARVLELVGRECRKVRREGVTAAELARTRDQIKANLLMGLESTGSRMNRLGRTLLMLDRVVTVEEVVRRVEAVTAEQVAAAAERLLDPDRWVVAGVGPAESLPLREWLA</sequence>
<organism evidence="5 6">
    <name type="scientific">Thermaerobacter subterraneus DSM 13965</name>
    <dbReference type="NCBI Taxonomy" id="867903"/>
    <lineage>
        <taxon>Bacteria</taxon>
        <taxon>Bacillati</taxon>
        <taxon>Bacillota</taxon>
        <taxon>Clostridia</taxon>
        <taxon>Eubacteriales</taxon>
        <taxon>Clostridiales Family XVII. Incertae Sedis</taxon>
        <taxon>Thermaerobacter</taxon>
    </lineage>
</organism>
<feature type="domain" description="Peptidase M16 N-terminal" evidence="3">
    <location>
        <begin position="28"/>
        <end position="174"/>
    </location>
</feature>
<dbReference type="STRING" id="867903.ThesuDRAFT_00226"/>
<dbReference type="InterPro" id="IPR001431">
    <property type="entry name" value="Pept_M16_Zn_BS"/>
</dbReference>
<dbReference type="InterPro" id="IPR050361">
    <property type="entry name" value="MPP/UQCRC_Complex"/>
</dbReference>
<dbReference type="Gene3D" id="3.30.830.10">
    <property type="entry name" value="Metalloenzyme, LuxS/M16 peptidase-like"/>
    <property type="match status" value="2"/>
</dbReference>
<feature type="domain" description="Peptidase M16 C-terminal" evidence="4">
    <location>
        <begin position="182"/>
        <end position="354"/>
    </location>
</feature>
<evidence type="ECO:0000313" key="5">
    <source>
        <dbReference type="EMBL" id="EKP93632.1"/>
    </source>
</evidence>
<dbReference type="HOGENOM" id="CLU_009902_3_3_9"/>
<proteinExistence type="inferred from homology"/>
<evidence type="ECO:0000259" key="3">
    <source>
        <dbReference type="Pfam" id="PF00675"/>
    </source>
</evidence>
<keyword evidence="6" id="KW-1185">Reference proteome</keyword>
<evidence type="ECO:0000256" key="2">
    <source>
        <dbReference type="RuleBase" id="RU004447"/>
    </source>
</evidence>
<dbReference type="Pfam" id="PF00675">
    <property type="entry name" value="Peptidase_M16"/>
    <property type="match status" value="1"/>
</dbReference>
<dbReference type="GO" id="GO:0006508">
    <property type="term" value="P:proteolysis"/>
    <property type="evidence" value="ECO:0007669"/>
    <property type="project" value="InterPro"/>
</dbReference>
<reference evidence="5" key="1">
    <citation type="submission" date="2010-10" db="EMBL/GenBank/DDBJ databases">
        <authorList>
            <consortium name="US DOE Joint Genome Institute (JGI-PGF)"/>
            <person name="Lucas S."/>
            <person name="Copeland A."/>
            <person name="Lapidus A."/>
            <person name="Bruce D."/>
            <person name="Goodwin L."/>
            <person name="Pitluck S."/>
            <person name="Kyrpides N."/>
            <person name="Mavromatis K."/>
            <person name="Detter J.C."/>
            <person name="Han C."/>
            <person name="Land M."/>
            <person name="Hauser L."/>
            <person name="Markowitz V."/>
            <person name="Cheng J.-F."/>
            <person name="Hugenholtz P."/>
            <person name="Woyke T."/>
            <person name="Wu D."/>
            <person name="Pukall R."/>
            <person name="Wahrenburg C."/>
            <person name="Brambilla E."/>
            <person name="Klenk H.-P."/>
            <person name="Eisen J.A."/>
        </authorList>
    </citation>
    <scope>NUCLEOTIDE SEQUENCE [LARGE SCALE GENOMIC DNA]</scope>
    <source>
        <strain evidence="5">DSM 13965</strain>
    </source>
</reference>
<dbReference type="InterPro" id="IPR007863">
    <property type="entry name" value="Peptidase_M16_C"/>
</dbReference>
<dbReference type="InterPro" id="IPR011765">
    <property type="entry name" value="Pept_M16_N"/>
</dbReference>
<dbReference type="EMBL" id="AENY02000005">
    <property type="protein sequence ID" value="EKP93632.1"/>
    <property type="molecule type" value="Genomic_DNA"/>
</dbReference>
<dbReference type="PANTHER" id="PTHR11851">
    <property type="entry name" value="METALLOPROTEASE"/>
    <property type="match status" value="1"/>
</dbReference>
<protein>
    <submittedName>
        <fullName evidence="5">Zn-dependent peptidase</fullName>
    </submittedName>
</protein>
<dbReference type="FunFam" id="3.30.830.10:FF:000008">
    <property type="entry name" value="Mitochondrial-processing peptidase subunit beta"/>
    <property type="match status" value="1"/>
</dbReference>
<dbReference type="OrthoDB" id="9811314at2"/>
<dbReference type="PANTHER" id="PTHR11851:SF49">
    <property type="entry name" value="MITOCHONDRIAL-PROCESSING PEPTIDASE SUBUNIT ALPHA"/>
    <property type="match status" value="1"/>
</dbReference>
<dbReference type="RefSeq" id="WP_006904925.1">
    <property type="nucleotide sequence ID" value="NZ_JH976536.1"/>
</dbReference>
<accession>K6PL99</accession>
<reference evidence="5" key="2">
    <citation type="submission" date="2012-10" db="EMBL/GenBank/DDBJ databases">
        <title>Improved high-quality draft of Thermaerobacter subterraneus C21, DSM 13965.</title>
        <authorList>
            <consortium name="DOE Joint Genome Institute"/>
            <person name="Eisen J."/>
            <person name="Huntemann M."/>
            <person name="Wei C.-L."/>
            <person name="Han J."/>
            <person name="Detter J.C."/>
            <person name="Han C."/>
            <person name="Tapia R."/>
            <person name="Chen A."/>
            <person name="Kyrpides N."/>
            <person name="Mavromatis K."/>
            <person name="Markowitz V."/>
            <person name="Szeto E."/>
            <person name="Ivanova N."/>
            <person name="Mikhailova N."/>
            <person name="Ovchinnikova G."/>
            <person name="Pagani I."/>
            <person name="Pati A."/>
            <person name="Goodwin L."/>
            <person name="Nordberg H.P."/>
            <person name="Cantor M.N."/>
            <person name="Hua S.X."/>
            <person name="Woyke T."/>
            <person name="Eisen J."/>
            <person name="Klenk H.-P."/>
        </authorList>
    </citation>
    <scope>NUCLEOTIDE SEQUENCE [LARGE SCALE GENOMIC DNA]</scope>
    <source>
        <strain evidence="5">DSM 13965</strain>
    </source>
</reference>
<dbReference type="AlphaFoldDB" id="K6PL99"/>
<evidence type="ECO:0000256" key="1">
    <source>
        <dbReference type="ARBA" id="ARBA00007261"/>
    </source>
</evidence>
<dbReference type="PROSITE" id="PS00143">
    <property type="entry name" value="INSULINASE"/>
    <property type="match status" value="1"/>
</dbReference>
<dbReference type="GO" id="GO:0046872">
    <property type="term" value="F:metal ion binding"/>
    <property type="evidence" value="ECO:0007669"/>
    <property type="project" value="InterPro"/>
</dbReference>
<comment type="similarity">
    <text evidence="1 2">Belongs to the peptidase M16 family.</text>
</comment>
<evidence type="ECO:0000259" key="4">
    <source>
        <dbReference type="Pfam" id="PF05193"/>
    </source>
</evidence>
<dbReference type="MEROPS" id="M16.A15"/>
<dbReference type="InterPro" id="IPR011249">
    <property type="entry name" value="Metalloenz_LuxS/M16"/>
</dbReference>